<comment type="caution">
    <text evidence="2">The sequence shown here is derived from an EMBL/GenBank/DDBJ whole genome shotgun (WGS) entry which is preliminary data.</text>
</comment>
<evidence type="ECO:0000313" key="2">
    <source>
        <dbReference type="EMBL" id="MFD0685691.1"/>
    </source>
</evidence>
<feature type="repeat" description="TPR" evidence="1">
    <location>
        <begin position="67"/>
        <end position="100"/>
    </location>
</feature>
<proteinExistence type="predicted"/>
<dbReference type="SMART" id="SM00028">
    <property type="entry name" value="TPR"/>
    <property type="match status" value="2"/>
</dbReference>
<dbReference type="InterPro" id="IPR006311">
    <property type="entry name" value="TAT_signal"/>
</dbReference>
<dbReference type="PROSITE" id="PS50005">
    <property type="entry name" value="TPR"/>
    <property type="match status" value="2"/>
</dbReference>
<evidence type="ECO:0000313" key="3">
    <source>
        <dbReference type="Proteomes" id="UP001597063"/>
    </source>
</evidence>
<dbReference type="EMBL" id="JBHTGP010000006">
    <property type="protein sequence ID" value="MFD0685691.1"/>
    <property type="molecule type" value="Genomic_DNA"/>
</dbReference>
<dbReference type="InterPro" id="IPR021109">
    <property type="entry name" value="Peptidase_aspartic_dom_sf"/>
</dbReference>
<dbReference type="InterPro" id="IPR011990">
    <property type="entry name" value="TPR-like_helical_dom_sf"/>
</dbReference>
<dbReference type="RefSeq" id="WP_131756134.1">
    <property type="nucleotide sequence ID" value="NZ_CAACUY010000012.1"/>
</dbReference>
<gene>
    <name evidence="2" type="ORF">ACFQZM_14375</name>
</gene>
<dbReference type="Gene3D" id="2.40.70.10">
    <property type="entry name" value="Acid Proteases"/>
    <property type="match status" value="1"/>
</dbReference>
<keyword evidence="1" id="KW-0802">TPR repeat</keyword>
<sequence>MTEDGKWNRRSLLRGAAIVAGATAAAPLLGGTARADTTDADALFQTGQFEEAGRAYDEILKKDPNNVQATRQRGYVALLSNNFTDAEEYLNTALKLAPDDTNTNRLLGDCYLRQDKFSLAAPRWQAIGDEGYAKWFAAVPSNAYEIHGDTARLPWQQTDPFPLVEASVNGGPAKRFMFYVGAPSLGVSSAVAKEVGLRAVAQEQLDTGEWLYYGMLDSLKLGDMELRNIPVSWSTTASGEDIDNGYDGLIGTWVFYHLLTTFDYAGRSLILRRPTPEAASKVSAAYARTSTKPLPLWLAFDHMVHSKGSIAGSSPRVMAVNPGGVSENVAGMPEETSKQFKVRTDYDRPLETAAHSHPTIAYPCYPKQIRLGDAVANEAYCVTNPNMQVARRYGFNVWADFAHSFFKPYNITLDFKEMNIHITKGKAT</sequence>
<dbReference type="InterPro" id="IPR019734">
    <property type="entry name" value="TPR_rpt"/>
</dbReference>
<dbReference type="PROSITE" id="PS51318">
    <property type="entry name" value="TAT"/>
    <property type="match status" value="1"/>
</dbReference>
<reference evidence="3" key="1">
    <citation type="journal article" date="2019" name="Int. J. Syst. Evol. Microbiol.">
        <title>The Global Catalogue of Microorganisms (GCM) 10K type strain sequencing project: providing services to taxonomists for standard genome sequencing and annotation.</title>
        <authorList>
            <consortium name="The Broad Institute Genomics Platform"/>
            <consortium name="The Broad Institute Genome Sequencing Center for Infectious Disease"/>
            <person name="Wu L."/>
            <person name="Ma J."/>
        </authorList>
    </citation>
    <scope>NUCLEOTIDE SEQUENCE [LARGE SCALE GENOMIC DNA]</scope>
    <source>
        <strain evidence="3">JCM 9371</strain>
    </source>
</reference>
<evidence type="ECO:0000256" key="1">
    <source>
        <dbReference type="PROSITE-ProRule" id="PRU00339"/>
    </source>
</evidence>
<organism evidence="2 3">
    <name type="scientific">Actinomadura fibrosa</name>
    <dbReference type="NCBI Taxonomy" id="111802"/>
    <lineage>
        <taxon>Bacteria</taxon>
        <taxon>Bacillati</taxon>
        <taxon>Actinomycetota</taxon>
        <taxon>Actinomycetes</taxon>
        <taxon>Streptosporangiales</taxon>
        <taxon>Thermomonosporaceae</taxon>
        <taxon>Actinomadura</taxon>
    </lineage>
</organism>
<accession>A0ABW2XN53</accession>
<name>A0ABW2XN53_9ACTN</name>
<dbReference type="Gene3D" id="1.25.40.10">
    <property type="entry name" value="Tetratricopeptide repeat domain"/>
    <property type="match status" value="1"/>
</dbReference>
<protein>
    <submittedName>
        <fullName evidence="2">Tetratricopeptide repeat protein</fullName>
    </submittedName>
</protein>
<dbReference type="Proteomes" id="UP001597063">
    <property type="component" value="Unassembled WGS sequence"/>
</dbReference>
<dbReference type="Pfam" id="PF13432">
    <property type="entry name" value="TPR_16"/>
    <property type="match status" value="1"/>
</dbReference>
<feature type="repeat" description="TPR" evidence="1">
    <location>
        <begin position="33"/>
        <end position="66"/>
    </location>
</feature>
<keyword evidence="3" id="KW-1185">Reference proteome</keyword>
<dbReference type="SUPFAM" id="SSF48452">
    <property type="entry name" value="TPR-like"/>
    <property type="match status" value="1"/>
</dbReference>